<dbReference type="EC" id="5.2.1.8" evidence="2 5"/>
<dbReference type="PANTHER" id="PTHR43811:SF48">
    <property type="entry name" value="PEPTIDYL-PROLYL CIS-TRANS ISOMERASE FKBP43"/>
    <property type="match status" value="1"/>
</dbReference>
<evidence type="ECO:0000256" key="6">
    <source>
        <dbReference type="SAM" id="MobiDB-lite"/>
    </source>
</evidence>
<keyword evidence="9" id="KW-1185">Reference proteome</keyword>
<feature type="compositionally biased region" description="Basic and acidic residues" evidence="6">
    <location>
        <begin position="532"/>
        <end position="541"/>
    </location>
</feature>
<dbReference type="InterPro" id="IPR001179">
    <property type="entry name" value="PPIase_FKBP_dom"/>
</dbReference>
<feature type="compositionally biased region" description="Acidic residues" evidence="6">
    <location>
        <begin position="139"/>
        <end position="154"/>
    </location>
</feature>
<reference evidence="8" key="1">
    <citation type="submission" date="2018-05" db="EMBL/GenBank/DDBJ databases">
        <title>Draft genome of Mucuna pruriens seed.</title>
        <authorList>
            <person name="Nnadi N.E."/>
            <person name="Vos R."/>
            <person name="Hasami M.H."/>
            <person name="Devisetty U.K."/>
            <person name="Aguiy J.C."/>
        </authorList>
    </citation>
    <scope>NUCLEOTIDE SEQUENCE [LARGE SCALE GENOMIC DNA]</scope>
    <source>
        <strain evidence="8">JCA_2017</strain>
    </source>
</reference>
<feature type="compositionally biased region" description="Polar residues" evidence="6">
    <location>
        <begin position="379"/>
        <end position="408"/>
    </location>
</feature>
<accession>A0A371F9H9</accession>
<name>A0A371F9H9_MUCPR</name>
<keyword evidence="3 5" id="KW-0697">Rotamase</keyword>
<keyword evidence="4 5" id="KW-0413">Isomerase</keyword>
<feature type="compositionally biased region" description="Basic and acidic residues" evidence="6">
    <location>
        <begin position="468"/>
        <end position="496"/>
    </location>
</feature>
<feature type="region of interest" description="Disordered" evidence="6">
    <location>
        <begin position="468"/>
        <end position="544"/>
    </location>
</feature>
<comment type="catalytic activity">
    <reaction evidence="1 5">
        <text>[protein]-peptidylproline (omega=180) = [protein]-peptidylproline (omega=0)</text>
        <dbReference type="Rhea" id="RHEA:16237"/>
        <dbReference type="Rhea" id="RHEA-COMP:10747"/>
        <dbReference type="Rhea" id="RHEA-COMP:10748"/>
        <dbReference type="ChEBI" id="CHEBI:83833"/>
        <dbReference type="ChEBI" id="CHEBI:83834"/>
        <dbReference type="EC" id="5.2.1.8"/>
    </reaction>
</comment>
<dbReference type="Pfam" id="PF00254">
    <property type="entry name" value="FKBP_C"/>
    <property type="match status" value="1"/>
</dbReference>
<gene>
    <name evidence="8" type="primary">FKBP43</name>
    <name evidence="8" type="ORF">CR513_45240</name>
</gene>
<dbReference type="EMBL" id="QJKJ01010001">
    <property type="protein sequence ID" value="RDX74942.1"/>
    <property type="molecule type" value="Genomic_DNA"/>
</dbReference>
<dbReference type="Pfam" id="PF17800">
    <property type="entry name" value="NPL"/>
    <property type="match status" value="1"/>
</dbReference>
<feature type="region of interest" description="Disordered" evidence="6">
    <location>
        <begin position="125"/>
        <end position="168"/>
    </location>
</feature>
<proteinExistence type="predicted"/>
<organism evidence="8 9">
    <name type="scientific">Mucuna pruriens</name>
    <name type="common">Velvet bean</name>
    <name type="synonym">Dolichos pruriens</name>
    <dbReference type="NCBI Taxonomy" id="157652"/>
    <lineage>
        <taxon>Eukaryota</taxon>
        <taxon>Viridiplantae</taxon>
        <taxon>Streptophyta</taxon>
        <taxon>Embryophyta</taxon>
        <taxon>Tracheophyta</taxon>
        <taxon>Spermatophyta</taxon>
        <taxon>Magnoliopsida</taxon>
        <taxon>eudicotyledons</taxon>
        <taxon>Gunneridae</taxon>
        <taxon>Pentapetalae</taxon>
        <taxon>rosids</taxon>
        <taxon>fabids</taxon>
        <taxon>Fabales</taxon>
        <taxon>Fabaceae</taxon>
        <taxon>Papilionoideae</taxon>
        <taxon>50 kb inversion clade</taxon>
        <taxon>NPAAA clade</taxon>
        <taxon>indigoferoid/millettioid clade</taxon>
        <taxon>Phaseoleae</taxon>
        <taxon>Mucuna</taxon>
    </lineage>
</organism>
<dbReference type="STRING" id="157652.A0A371F9H9"/>
<sequence length="659" mass="74065">MAFWGVEVKPGKPFTHKYEYSKGRLHISMVMLLRNATLGLGTSTAKSTLQCNVGKRSPVYLCSLYPGNTESLQLNLELEEVDQVVLSVIGPRSIHLCGYYLATARNTNVFFFLFSFTTMERESYGEDIADTETERSDYNEEDDEYDDSFIDDDEKASHDNRPKGRKGSLRRLRKKYQLVESDDDGCYEQKIIANDSIHDQTKEIENEDNLPILSLCKNKASGRVLDQEMDASVDRGAGDASNKNGGKSIAETNLKADYVIVDSQTHREAEPPHQLVDPCAVLDVGDIKNSKKKKKRKEKETKSSCNDHSIKLDNGIGGEPKMEKMTQDFVAGNKQQQHADDKETETMDKILPSSQVDQGQGEKPKKKRKERSEGVLSVATDNNLVNLSQSNEHNKQHTQISRDVNISDNVALPSAETDPKKSRTKRKKKEQVNKSNNGYHEDIIQEDKANRNAEESQNLIHNFFEEKEQHQKLTNDKSVDNDAHDIPDGNQPEDRKVKRRKKMSKSRGNGEVVNSDVPVSVEQSGETEMMEEDRNKREDAKPSQVRTFSNGLLIQELEKGIKEGKIAASGKKISIYYTGKLKENGVVVESNAGQAPFKFRLGKGEVIKGWDVGLEGGMQVGEKRRLVIPPSMTSESDGHSAKIPPNSWLVYDFELVKVH</sequence>
<comment type="caution">
    <text evidence="8">The sequence shown here is derived from an EMBL/GenBank/DDBJ whole genome shotgun (WGS) entry which is preliminary data.</text>
</comment>
<evidence type="ECO:0000313" key="8">
    <source>
        <dbReference type="EMBL" id="RDX74942.1"/>
    </source>
</evidence>
<dbReference type="Gene3D" id="2.60.120.340">
    <property type="entry name" value="Nucleoplasmin core domain"/>
    <property type="match status" value="1"/>
</dbReference>
<feature type="compositionally biased region" description="Basic and acidic residues" evidence="6">
    <location>
        <begin position="337"/>
        <end position="348"/>
    </location>
</feature>
<dbReference type="GO" id="GO:0003755">
    <property type="term" value="F:peptidyl-prolyl cis-trans isomerase activity"/>
    <property type="evidence" value="ECO:0007669"/>
    <property type="project" value="UniProtKB-KW"/>
</dbReference>
<evidence type="ECO:0000259" key="7">
    <source>
        <dbReference type="PROSITE" id="PS50059"/>
    </source>
</evidence>
<dbReference type="PANTHER" id="PTHR43811">
    <property type="entry name" value="FKBP-TYPE PEPTIDYL-PROLYL CIS-TRANS ISOMERASE FKPA"/>
    <property type="match status" value="1"/>
</dbReference>
<dbReference type="InterPro" id="IPR041232">
    <property type="entry name" value="NPL"/>
</dbReference>
<evidence type="ECO:0000256" key="1">
    <source>
        <dbReference type="ARBA" id="ARBA00000971"/>
    </source>
</evidence>
<dbReference type="InterPro" id="IPR046357">
    <property type="entry name" value="PPIase_dom_sf"/>
</dbReference>
<evidence type="ECO:0000256" key="4">
    <source>
        <dbReference type="ARBA" id="ARBA00023235"/>
    </source>
</evidence>
<feature type="non-terminal residue" evidence="8">
    <location>
        <position position="1"/>
    </location>
</feature>
<feature type="region of interest" description="Disordered" evidence="6">
    <location>
        <begin position="287"/>
        <end position="447"/>
    </location>
</feature>
<dbReference type="OrthoDB" id="1902587at2759"/>
<evidence type="ECO:0000256" key="2">
    <source>
        <dbReference type="ARBA" id="ARBA00013194"/>
    </source>
</evidence>
<dbReference type="Gene3D" id="3.10.50.40">
    <property type="match status" value="1"/>
</dbReference>
<dbReference type="Proteomes" id="UP000257109">
    <property type="component" value="Unassembled WGS sequence"/>
</dbReference>
<dbReference type="SUPFAM" id="SSF54534">
    <property type="entry name" value="FKBP-like"/>
    <property type="match status" value="1"/>
</dbReference>
<dbReference type="AlphaFoldDB" id="A0A371F9H9"/>
<feature type="domain" description="PPIase FKBP-type" evidence="7">
    <location>
        <begin position="570"/>
        <end position="659"/>
    </location>
</feature>
<evidence type="ECO:0000256" key="3">
    <source>
        <dbReference type="ARBA" id="ARBA00023110"/>
    </source>
</evidence>
<protein>
    <recommendedName>
        <fullName evidence="2 5">peptidylprolyl isomerase</fullName>
        <ecNumber evidence="2 5">5.2.1.8</ecNumber>
    </recommendedName>
</protein>
<evidence type="ECO:0000313" key="9">
    <source>
        <dbReference type="Proteomes" id="UP000257109"/>
    </source>
</evidence>
<evidence type="ECO:0000256" key="5">
    <source>
        <dbReference type="PROSITE-ProRule" id="PRU00277"/>
    </source>
</evidence>
<dbReference type="PROSITE" id="PS50059">
    <property type="entry name" value="FKBP_PPIASE"/>
    <property type="match status" value="1"/>
</dbReference>